<sequence>MCTNPRDRVVIDVQYIFVPRQPELWRRRKGICLDCSPGRDDTKRASGRGDSNFGEQFQVPCLTPKSRSRSGLLKKGEIGRSILARGSVKDPSQLKSRV</sequence>
<dbReference type="EMBL" id="PQXH01000088">
    <property type="protein sequence ID" value="TGO12454.1"/>
    <property type="molecule type" value="Genomic_DNA"/>
</dbReference>
<dbReference type="AlphaFoldDB" id="A0A4Z1EIW3"/>
<comment type="caution">
    <text evidence="2">The sequence shown here is derived from an EMBL/GenBank/DDBJ whole genome shotgun (WGS) entry which is preliminary data.</text>
</comment>
<keyword evidence="3" id="KW-1185">Reference proteome</keyword>
<evidence type="ECO:0000313" key="2">
    <source>
        <dbReference type="EMBL" id="TGO12454.1"/>
    </source>
</evidence>
<feature type="region of interest" description="Disordered" evidence="1">
    <location>
        <begin position="37"/>
        <end position="58"/>
    </location>
</feature>
<gene>
    <name evidence="2" type="ORF">BTUL_0088g00310</name>
</gene>
<organism evidence="2 3">
    <name type="scientific">Botrytis tulipae</name>
    <dbReference type="NCBI Taxonomy" id="87230"/>
    <lineage>
        <taxon>Eukaryota</taxon>
        <taxon>Fungi</taxon>
        <taxon>Dikarya</taxon>
        <taxon>Ascomycota</taxon>
        <taxon>Pezizomycotina</taxon>
        <taxon>Leotiomycetes</taxon>
        <taxon>Helotiales</taxon>
        <taxon>Sclerotiniaceae</taxon>
        <taxon>Botrytis</taxon>
    </lineage>
</organism>
<evidence type="ECO:0000256" key="1">
    <source>
        <dbReference type="SAM" id="MobiDB-lite"/>
    </source>
</evidence>
<accession>A0A4Z1EIW3</accession>
<dbReference type="Proteomes" id="UP000297777">
    <property type="component" value="Unassembled WGS sequence"/>
</dbReference>
<name>A0A4Z1EIW3_9HELO</name>
<proteinExistence type="predicted"/>
<evidence type="ECO:0000313" key="3">
    <source>
        <dbReference type="Proteomes" id="UP000297777"/>
    </source>
</evidence>
<reference evidence="2 3" key="1">
    <citation type="submission" date="2017-12" db="EMBL/GenBank/DDBJ databases">
        <title>Comparative genomics of Botrytis spp.</title>
        <authorList>
            <person name="Valero-Jimenez C.A."/>
            <person name="Tapia P."/>
            <person name="Veloso J."/>
            <person name="Silva-Moreno E."/>
            <person name="Staats M."/>
            <person name="Valdes J.H."/>
            <person name="Van Kan J.A.L."/>
        </authorList>
    </citation>
    <scope>NUCLEOTIDE SEQUENCE [LARGE SCALE GENOMIC DNA]</scope>
    <source>
        <strain evidence="2 3">Bt9001</strain>
    </source>
</reference>
<protein>
    <submittedName>
        <fullName evidence="2">Uncharacterized protein</fullName>
    </submittedName>
</protein>